<keyword evidence="5 11" id="KW-0408">Iron</keyword>
<evidence type="ECO:0000313" key="14">
    <source>
        <dbReference type="Proteomes" id="UP000199013"/>
    </source>
</evidence>
<dbReference type="PANTHER" id="PTHR38839:SF6">
    <property type="entry name" value="TRANSCRIPTIONAL REGULATOR WHIB1"/>
    <property type="match status" value="1"/>
</dbReference>
<dbReference type="GO" id="GO:0003677">
    <property type="term" value="F:DNA binding"/>
    <property type="evidence" value="ECO:0007669"/>
    <property type="project" value="UniProtKB-UniRule"/>
</dbReference>
<dbReference type="GO" id="GO:0047134">
    <property type="term" value="F:protein-disulfide reductase [NAD(P)H] activity"/>
    <property type="evidence" value="ECO:0007669"/>
    <property type="project" value="TreeGrafter"/>
</dbReference>
<keyword evidence="10 11" id="KW-0804">Transcription</keyword>
<name>A0A1C3PG83_9ACTN</name>
<keyword evidence="4 11" id="KW-0479">Metal-binding</keyword>
<accession>A0A1C3PG83</accession>
<dbReference type="HAMAP" id="MF_01479">
    <property type="entry name" value="WhiB"/>
    <property type="match status" value="1"/>
</dbReference>
<keyword evidence="11" id="KW-0963">Cytoplasm</keyword>
<evidence type="ECO:0000313" key="13">
    <source>
        <dbReference type="EMBL" id="SBW28863.1"/>
    </source>
</evidence>
<dbReference type="InterPro" id="IPR003482">
    <property type="entry name" value="Whib"/>
</dbReference>
<comment type="cofactor">
    <cofactor evidence="11">
        <name>[4Fe-4S] cluster</name>
        <dbReference type="ChEBI" id="CHEBI:49883"/>
    </cofactor>
    <text evidence="11">Binds 1 [4Fe-4S] cluster per subunit. Following nitrosylation of the [4Fe-4S] cluster binds 1 [4Fe-8(NO)] cluster per subunit.</text>
</comment>
<keyword evidence="9 11" id="KW-1015">Disulfide bond</keyword>
<evidence type="ECO:0000256" key="5">
    <source>
        <dbReference type="ARBA" id="ARBA00023004"/>
    </source>
</evidence>
<comment type="PTM">
    <text evidence="11">The Fe-S cluster can be nitrosylated by nitric oxide (NO).</text>
</comment>
<comment type="subcellular location">
    <subcellularLocation>
        <location evidence="1 11">Cytoplasm</location>
    </subcellularLocation>
</comment>
<dbReference type="PROSITE" id="PS51674">
    <property type="entry name" value="4FE4S_WBL"/>
    <property type="match status" value="1"/>
</dbReference>
<feature type="binding site" evidence="11">
    <location>
        <position position="78"/>
    </location>
    <ligand>
        <name>[4Fe-4S] cluster</name>
        <dbReference type="ChEBI" id="CHEBI:49883"/>
    </ligand>
</feature>
<dbReference type="AlphaFoldDB" id="A0A1C3PG83"/>
<evidence type="ECO:0000256" key="9">
    <source>
        <dbReference type="ARBA" id="ARBA00023157"/>
    </source>
</evidence>
<dbReference type="GO" id="GO:0046872">
    <property type="term" value="F:metal ion binding"/>
    <property type="evidence" value="ECO:0007669"/>
    <property type="project" value="UniProtKB-KW"/>
</dbReference>
<evidence type="ECO:0000256" key="4">
    <source>
        <dbReference type="ARBA" id="ARBA00022723"/>
    </source>
</evidence>
<evidence type="ECO:0000256" key="6">
    <source>
        <dbReference type="ARBA" id="ARBA00023014"/>
    </source>
</evidence>
<comment type="similarity">
    <text evidence="2 11">Belongs to the WhiB family.</text>
</comment>
<evidence type="ECO:0000256" key="8">
    <source>
        <dbReference type="ARBA" id="ARBA00023125"/>
    </source>
</evidence>
<dbReference type="GO" id="GO:0051539">
    <property type="term" value="F:4 iron, 4 sulfur cluster binding"/>
    <property type="evidence" value="ECO:0007669"/>
    <property type="project" value="UniProtKB-UniRule"/>
</dbReference>
<evidence type="ECO:0000256" key="10">
    <source>
        <dbReference type="ARBA" id="ARBA00023163"/>
    </source>
</evidence>
<evidence type="ECO:0000259" key="12">
    <source>
        <dbReference type="PROSITE" id="PS51674"/>
    </source>
</evidence>
<feature type="binding site" evidence="11">
    <location>
        <position position="50"/>
    </location>
    <ligand>
        <name>[4Fe-4S] cluster</name>
        <dbReference type="ChEBI" id="CHEBI:49883"/>
    </ligand>
</feature>
<comment type="PTM">
    <text evidence="11">Upon Fe-S cluster removal intramolecular disulfide bonds are formed.</text>
</comment>
<evidence type="ECO:0000256" key="11">
    <source>
        <dbReference type="HAMAP-Rule" id="MF_01479"/>
    </source>
</evidence>
<feature type="domain" description="4Fe-4S Wbl-type" evidence="12">
    <location>
        <begin position="49"/>
        <end position="111"/>
    </location>
</feature>
<evidence type="ECO:0000256" key="3">
    <source>
        <dbReference type="ARBA" id="ARBA00022485"/>
    </source>
</evidence>
<organism evidence="13 14">
    <name type="scientific">Candidatus Protofrankia californiensis</name>
    <dbReference type="NCBI Taxonomy" id="1839754"/>
    <lineage>
        <taxon>Bacteria</taxon>
        <taxon>Bacillati</taxon>
        <taxon>Actinomycetota</taxon>
        <taxon>Actinomycetes</taxon>
        <taxon>Frankiales</taxon>
        <taxon>Frankiaceae</taxon>
        <taxon>Protofrankia</taxon>
    </lineage>
</organism>
<feature type="binding site" evidence="11">
    <location>
        <position position="87"/>
    </location>
    <ligand>
        <name>[4Fe-4S] cluster</name>
        <dbReference type="ChEBI" id="CHEBI:49883"/>
    </ligand>
</feature>
<feature type="binding site" evidence="11">
    <location>
        <position position="81"/>
    </location>
    <ligand>
        <name>[4Fe-4S] cluster</name>
        <dbReference type="ChEBI" id="CHEBI:49883"/>
    </ligand>
</feature>
<keyword evidence="6 11" id="KW-0411">Iron-sulfur</keyword>
<protein>
    <recommendedName>
        <fullName evidence="11">Transcriptional regulator WhiB</fullName>
    </recommendedName>
</protein>
<reference evidence="14" key="1">
    <citation type="submission" date="2016-02" db="EMBL/GenBank/DDBJ databases">
        <authorList>
            <person name="Wibberg D."/>
        </authorList>
    </citation>
    <scope>NUCLEOTIDE SEQUENCE [LARGE SCALE GENOMIC DNA]</scope>
</reference>
<dbReference type="GO" id="GO:0045892">
    <property type="term" value="P:negative regulation of DNA-templated transcription"/>
    <property type="evidence" value="ECO:0007669"/>
    <property type="project" value="TreeGrafter"/>
</dbReference>
<keyword evidence="8 11" id="KW-0238">DNA-binding</keyword>
<evidence type="ECO:0000256" key="7">
    <source>
        <dbReference type="ARBA" id="ARBA00023015"/>
    </source>
</evidence>
<dbReference type="InterPro" id="IPR034768">
    <property type="entry name" value="4FE4S_WBL"/>
</dbReference>
<proteinExistence type="inferred from homology"/>
<keyword evidence="3 11" id="KW-0004">4Fe-4S</keyword>
<sequence length="126" mass="14398">MSRRVLVLDADGELRGQFEDMNSTYMWSHVRTQEPQSAEDLEVWRQRSACRDEDPELFFPVGTTGPALRQLEEAKAVCRRCLVIRECLNWALGTGQDAGVWGGLDEDERRALRRQLVNPPAPRVSQ</sequence>
<comment type="function">
    <text evidence="11">Acts as a transcriptional regulator. Probably redox-responsive. The apo- but not holo-form probably binds DNA.</text>
</comment>
<keyword evidence="14" id="KW-1185">Reference proteome</keyword>
<evidence type="ECO:0000256" key="2">
    <source>
        <dbReference type="ARBA" id="ARBA00006597"/>
    </source>
</evidence>
<dbReference type="Proteomes" id="UP000199013">
    <property type="component" value="Unassembled WGS sequence"/>
</dbReference>
<gene>
    <name evidence="11" type="primary">whiB</name>
    <name evidence="13" type="ORF">FDG2_6103</name>
</gene>
<dbReference type="GO" id="GO:0005737">
    <property type="term" value="C:cytoplasm"/>
    <property type="evidence" value="ECO:0007669"/>
    <property type="project" value="UniProtKB-SubCell"/>
</dbReference>
<dbReference type="GO" id="GO:0045454">
    <property type="term" value="P:cell redox homeostasis"/>
    <property type="evidence" value="ECO:0007669"/>
    <property type="project" value="TreeGrafter"/>
</dbReference>
<dbReference type="GO" id="GO:0035731">
    <property type="term" value="F:dinitrosyl-iron complex binding"/>
    <property type="evidence" value="ECO:0007669"/>
    <property type="project" value="UniProtKB-UniRule"/>
</dbReference>
<dbReference type="PANTHER" id="PTHR38839">
    <property type="entry name" value="TRANSCRIPTIONAL REGULATOR WHID-RELATED"/>
    <property type="match status" value="1"/>
</dbReference>
<evidence type="ECO:0000256" key="1">
    <source>
        <dbReference type="ARBA" id="ARBA00004496"/>
    </source>
</evidence>
<keyword evidence="7 11" id="KW-0805">Transcription regulation</keyword>
<dbReference type="Pfam" id="PF02467">
    <property type="entry name" value="Whib"/>
    <property type="match status" value="1"/>
</dbReference>
<dbReference type="EMBL" id="FLUV01002513">
    <property type="protein sequence ID" value="SBW28863.1"/>
    <property type="molecule type" value="Genomic_DNA"/>
</dbReference>